<reference evidence="3 4" key="1">
    <citation type="journal article" date="2012" name="Science">
        <title>The Paleozoic origin of enzymatic lignin decomposition reconstructed from 31 fungal genomes.</title>
        <authorList>
            <person name="Floudas D."/>
            <person name="Binder M."/>
            <person name="Riley R."/>
            <person name="Barry K."/>
            <person name="Blanchette R.A."/>
            <person name="Henrissat B."/>
            <person name="Martinez A.T."/>
            <person name="Otillar R."/>
            <person name="Spatafora J.W."/>
            <person name="Yadav J.S."/>
            <person name="Aerts A."/>
            <person name="Benoit I."/>
            <person name="Boyd A."/>
            <person name="Carlson A."/>
            <person name="Copeland A."/>
            <person name="Coutinho P.M."/>
            <person name="de Vries R.P."/>
            <person name="Ferreira P."/>
            <person name="Findley K."/>
            <person name="Foster B."/>
            <person name="Gaskell J."/>
            <person name="Glotzer D."/>
            <person name="Gorecki P."/>
            <person name="Heitman J."/>
            <person name="Hesse C."/>
            <person name="Hori C."/>
            <person name="Igarashi K."/>
            <person name="Jurgens J.A."/>
            <person name="Kallen N."/>
            <person name="Kersten P."/>
            <person name="Kohler A."/>
            <person name="Kuees U."/>
            <person name="Kumar T.K.A."/>
            <person name="Kuo A."/>
            <person name="LaButti K."/>
            <person name="Larrondo L.F."/>
            <person name="Lindquist E."/>
            <person name="Ling A."/>
            <person name="Lombard V."/>
            <person name="Lucas S."/>
            <person name="Lundell T."/>
            <person name="Martin R."/>
            <person name="McLaughlin D.J."/>
            <person name="Morgenstern I."/>
            <person name="Morin E."/>
            <person name="Murat C."/>
            <person name="Nagy L.G."/>
            <person name="Nolan M."/>
            <person name="Ohm R.A."/>
            <person name="Patyshakuliyeva A."/>
            <person name="Rokas A."/>
            <person name="Ruiz-Duenas F.J."/>
            <person name="Sabat G."/>
            <person name="Salamov A."/>
            <person name="Samejima M."/>
            <person name="Schmutz J."/>
            <person name="Slot J.C."/>
            <person name="St John F."/>
            <person name="Stenlid J."/>
            <person name="Sun H."/>
            <person name="Sun S."/>
            <person name="Syed K."/>
            <person name="Tsang A."/>
            <person name="Wiebenga A."/>
            <person name="Young D."/>
            <person name="Pisabarro A."/>
            <person name="Eastwood D.C."/>
            <person name="Martin F."/>
            <person name="Cullen D."/>
            <person name="Grigoriev I.V."/>
            <person name="Hibbett D.S."/>
        </authorList>
    </citation>
    <scope>NUCLEOTIDE SEQUENCE [LARGE SCALE GENOMIC DNA]</scope>
    <source>
        <strain evidence="3 4">MD-104</strain>
    </source>
</reference>
<dbReference type="OMA" id="EEHTEMI"/>
<dbReference type="InterPro" id="IPR019140">
    <property type="entry name" value="MCM_complex-bd"/>
</dbReference>
<name>A0A2H3J9X7_WOLCO</name>
<evidence type="ECO:0000313" key="3">
    <source>
        <dbReference type="EMBL" id="PCH38721.1"/>
    </source>
</evidence>
<evidence type="ECO:0008006" key="5">
    <source>
        <dbReference type="Google" id="ProtNLM"/>
    </source>
</evidence>
<evidence type="ECO:0000256" key="1">
    <source>
        <dbReference type="ARBA" id="ARBA00004123"/>
    </source>
</evidence>
<feature type="non-terminal residue" evidence="3">
    <location>
        <position position="588"/>
    </location>
</feature>
<dbReference type="PANTHER" id="PTHR13489:SF0">
    <property type="entry name" value="MINI-CHROMOSOME MAINTENANCE COMPLEX-BINDING PROTEIN"/>
    <property type="match status" value="1"/>
</dbReference>
<evidence type="ECO:0000256" key="2">
    <source>
        <dbReference type="ARBA" id="ARBA00023242"/>
    </source>
</evidence>
<dbReference type="AlphaFoldDB" id="A0A2H3J9X7"/>
<dbReference type="STRING" id="742152.A0A2H3J9X7"/>
<accession>A0A2H3J9X7</accession>
<dbReference type="GO" id="GO:0003682">
    <property type="term" value="F:chromatin binding"/>
    <property type="evidence" value="ECO:0007669"/>
    <property type="project" value="TreeGrafter"/>
</dbReference>
<dbReference type="EMBL" id="KB467942">
    <property type="protein sequence ID" value="PCH38721.1"/>
    <property type="molecule type" value="Genomic_DNA"/>
</dbReference>
<dbReference type="Pfam" id="PF09739">
    <property type="entry name" value="MCM_bind"/>
    <property type="match status" value="2"/>
</dbReference>
<organism evidence="3 4">
    <name type="scientific">Wolfiporia cocos (strain MD-104)</name>
    <name type="common">Brown rot fungus</name>
    <dbReference type="NCBI Taxonomy" id="742152"/>
    <lineage>
        <taxon>Eukaryota</taxon>
        <taxon>Fungi</taxon>
        <taxon>Dikarya</taxon>
        <taxon>Basidiomycota</taxon>
        <taxon>Agaricomycotina</taxon>
        <taxon>Agaricomycetes</taxon>
        <taxon>Polyporales</taxon>
        <taxon>Phaeolaceae</taxon>
        <taxon>Wolfiporia</taxon>
    </lineage>
</organism>
<dbReference type="GO" id="GO:0006261">
    <property type="term" value="P:DNA-templated DNA replication"/>
    <property type="evidence" value="ECO:0007669"/>
    <property type="project" value="TreeGrafter"/>
</dbReference>
<dbReference type="PANTHER" id="PTHR13489">
    <property type="entry name" value="MINI-CHROMOSOME MAINTENANCE COMPLEX-BINDING PROTEIN"/>
    <property type="match status" value="1"/>
</dbReference>
<keyword evidence="2" id="KW-0539">Nucleus</keyword>
<gene>
    <name evidence="3" type="ORF">WOLCODRAFT_115930</name>
</gene>
<sequence length="588" mass="65037">MVSAYRVDSLRNPTTALQEFYRESNGATSENFPRLVSEHYARVFRAPDAFNEIPTLDLRNLPDTFPDRALVRFRAMVQDTSPSSEMYLCKSEDGNCGGWGINTEEDSEGAIDYANLKECAVFWAVSVPAESRWCGEELDGPYDYQERPVASSSRLPYKPQNAHKYPHASASHLGVQIKIYDTDASEKLKSTDVVTFIGILTSESSVSLSYSPTDFLTARTAPSSQNNGLEVTAEVPTLHVLFTRPHPGTLLSRPYPLSDAQDDTMQKSEAAACKSRASQVRSELIEWMAEEALGGDRQAAEWVLLASIARVQSRNPPLLPLSLTLSHFPTPPPAPSTSSTLPLPLPTISAVLEQILPLTHTLPLSLDVLNKEPFVPESKDEDLHAGALQLPQGTVLLVTEAGVKEGKLIDRGVLNIRALQEVISTQTLAYTFPYSQFSFPTDITCIVLSEGSKSAFFKASYDAILLSINLTWYLQTDICVPLQGTPTDMAGRYYKPGESVRLPPPEKLAAFRNLVVGARAGKVKVSEETSEYIQQDFVRDRQQDSSITSDDLIRRMTVARLYALSLHETSLSIDVWESAKRLDEQRRA</sequence>
<evidence type="ECO:0000313" key="4">
    <source>
        <dbReference type="Proteomes" id="UP000218811"/>
    </source>
</evidence>
<dbReference type="OrthoDB" id="329666at2759"/>
<dbReference type="GO" id="GO:0005634">
    <property type="term" value="C:nucleus"/>
    <property type="evidence" value="ECO:0007669"/>
    <property type="project" value="UniProtKB-SubCell"/>
</dbReference>
<proteinExistence type="predicted"/>
<keyword evidence="4" id="KW-1185">Reference proteome</keyword>
<comment type="subcellular location">
    <subcellularLocation>
        <location evidence="1">Nucleus</location>
    </subcellularLocation>
</comment>
<protein>
    <recommendedName>
        <fullName evidence="5">Mini-chromosome maintenance complex-binding protein</fullName>
    </recommendedName>
</protein>
<dbReference type="Proteomes" id="UP000218811">
    <property type="component" value="Unassembled WGS sequence"/>
</dbReference>